<reference evidence="2 4" key="1">
    <citation type="submission" date="2024-02" db="EMBL/GenBank/DDBJ databases">
        <authorList>
            <person name="Chen Y."/>
            <person name="Shah S."/>
            <person name="Dougan E. K."/>
            <person name="Thang M."/>
            <person name="Chan C."/>
        </authorList>
    </citation>
    <scope>NUCLEOTIDE SEQUENCE [LARGE SCALE GENOMIC DNA]</scope>
</reference>
<name>A0ABP0JF98_9DINO</name>
<protein>
    <submittedName>
        <fullName evidence="2">Uncharacterized protein</fullName>
    </submittedName>
</protein>
<accession>A0ABP0JF98</accession>
<comment type="caution">
    <text evidence="2">The sequence shown here is derived from an EMBL/GenBank/DDBJ whole genome shotgun (WGS) entry which is preliminary data.</text>
</comment>
<feature type="region of interest" description="Disordered" evidence="1">
    <location>
        <begin position="143"/>
        <end position="175"/>
    </location>
</feature>
<sequence length="198" mass="21443">MWKKVQVHKVASRSAVSSSSGTSRHEASATSATDTAATGATGPGASWTASTTARSGAGSAGHGGGWAARRWAAVKGEAENVADQPNLEAVMVQRSLRKHMIRSLRFEAEDREERRRSFERSGRLSALEREFVTGMTLTEVNAEELANKRPSSRPARFDRPAPPSRPHTVGEFAPLPVPKAFFDDDELTEGALWSVLDR</sequence>
<dbReference type="Proteomes" id="UP001642484">
    <property type="component" value="Unassembled WGS sequence"/>
</dbReference>
<dbReference type="EMBL" id="CAXAMN010005247">
    <property type="protein sequence ID" value="CAK9013041.1"/>
    <property type="molecule type" value="Genomic_DNA"/>
</dbReference>
<gene>
    <name evidence="2" type="ORF">CCMP2556_LOCUS11073</name>
    <name evidence="3" type="ORF">CCMP2556_LOCUS11103</name>
</gene>
<keyword evidence="4" id="KW-1185">Reference proteome</keyword>
<feature type="region of interest" description="Disordered" evidence="1">
    <location>
        <begin position="1"/>
        <end position="65"/>
    </location>
</feature>
<feature type="compositionally biased region" description="Low complexity" evidence="1">
    <location>
        <begin position="12"/>
        <end position="57"/>
    </location>
</feature>
<evidence type="ECO:0000313" key="2">
    <source>
        <dbReference type="EMBL" id="CAK9012966.1"/>
    </source>
</evidence>
<proteinExistence type="predicted"/>
<feature type="compositionally biased region" description="Basic residues" evidence="1">
    <location>
        <begin position="1"/>
        <end position="11"/>
    </location>
</feature>
<organism evidence="2 4">
    <name type="scientific">Durusdinium trenchii</name>
    <dbReference type="NCBI Taxonomy" id="1381693"/>
    <lineage>
        <taxon>Eukaryota</taxon>
        <taxon>Sar</taxon>
        <taxon>Alveolata</taxon>
        <taxon>Dinophyceae</taxon>
        <taxon>Suessiales</taxon>
        <taxon>Symbiodiniaceae</taxon>
        <taxon>Durusdinium</taxon>
    </lineage>
</organism>
<dbReference type="EMBL" id="CAXAMN010005225">
    <property type="protein sequence ID" value="CAK9012966.1"/>
    <property type="molecule type" value="Genomic_DNA"/>
</dbReference>
<evidence type="ECO:0000313" key="3">
    <source>
        <dbReference type="EMBL" id="CAK9013041.1"/>
    </source>
</evidence>
<evidence type="ECO:0000313" key="4">
    <source>
        <dbReference type="Proteomes" id="UP001642484"/>
    </source>
</evidence>
<evidence type="ECO:0000256" key="1">
    <source>
        <dbReference type="SAM" id="MobiDB-lite"/>
    </source>
</evidence>